<keyword evidence="3" id="KW-1185">Reference proteome</keyword>
<dbReference type="InterPro" id="IPR043917">
    <property type="entry name" value="DUF5753"/>
</dbReference>
<evidence type="ECO:0000313" key="3">
    <source>
        <dbReference type="Proteomes" id="UP001500212"/>
    </source>
</evidence>
<dbReference type="SUPFAM" id="SSF47413">
    <property type="entry name" value="lambda repressor-like DNA-binding domains"/>
    <property type="match status" value="1"/>
</dbReference>
<comment type="caution">
    <text evidence="2">The sequence shown here is derived from an EMBL/GenBank/DDBJ whole genome shotgun (WGS) entry which is preliminary data.</text>
</comment>
<dbReference type="CDD" id="cd00093">
    <property type="entry name" value="HTH_XRE"/>
    <property type="match status" value="1"/>
</dbReference>
<feature type="domain" description="HTH cro/C1-type" evidence="1">
    <location>
        <begin position="17"/>
        <end position="71"/>
    </location>
</feature>
<accession>A0ABP8TVU0</accession>
<evidence type="ECO:0000313" key="2">
    <source>
        <dbReference type="EMBL" id="GAA4615126.1"/>
    </source>
</evidence>
<proteinExistence type="predicted"/>
<dbReference type="EMBL" id="BAABHJ010000027">
    <property type="protein sequence ID" value="GAA4615126.1"/>
    <property type="molecule type" value="Genomic_DNA"/>
</dbReference>
<evidence type="ECO:0000259" key="1">
    <source>
        <dbReference type="SMART" id="SM00530"/>
    </source>
</evidence>
<dbReference type="Pfam" id="PF19054">
    <property type="entry name" value="DUF5753"/>
    <property type="match status" value="1"/>
</dbReference>
<gene>
    <name evidence="2" type="ORF">GCM10023195_66450</name>
</gene>
<sequence length="273" mass="30969">MPTQRDQDPLMETFAEELRFRREEVGLSRNKLAEALGCTPQWVYKVETCEKPPSEAFAQDLDTYFSTNGLFHRQWRKIRKYRRSAMLLPGFPQYVELEAQATIIRAFTPQVVSGLLQTEDYMRALMSTSQSPHTLEERVAGRLERQAAAFDRPDPAKGWFVLDESALQRVIGGPEVMRKQLSKLCDLASSPNIQVRILPFGSVTYAGLDGMFVTLTLADGTEVAYHEGPGVNQLTQELATINEYHARFDLVMGEAYRRSESLKIITKMLENLG</sequence>
<dbReference type="Gene3D" id="1.10.260.40">
    <property type="entry name" value="lambda repressor-like DNA-binding domains"/>
    <property type="match status" value="1"/>
</dbReference>
<dbReference type="InterPro" id="IPR001387">
    <property type="entry name" value="Cro/C1-type_HTH"/>
</dbReference>
<name>A0ABP8TVU0_9ACTN</name>
<dbReference type="Proteomes" id="UP001500212">
    <property type="component" value="Unassembled WGS sequence"/>
</dbReference>
<protein>
    <submittedName>
        <fullName evidence="2">Helix-turn-helix transcriptional regulator</fullName>
    </submittedName>
</protein>
<dbReference type="InterPro" id="IPR010982">
    <property type="entry name" value="Lambda_DNA-bd_dom_sf"/>
</dbReference>
<reference evidence="3" key="1">
    <citation type="journal article" date="2019" name="Int. J. Syst. Evol. Microbiol.">
        <title>The Global Catalogue of Microorganisms (GCM) 10K type strain sequencing project: providing services to taxonomists for standard genome sequencing and annotation.</title>
        <authorList>
            <consortium name="The Broad Institute Genomics Platform"/>
            <consortium name="The Broad Institute Genome Sequencing Center for Infectious Disease"/>
            <person name="Wu L."/>
            <person name="Ma J."/>
        </authorList>
    </citation>
    <scope>NUCLEOTIDE SEQUENCE [LARGE SCALE GENOMIC DNA]</scope>
    <source>
        <strain evidence="3">JCM 17938</strain>
    </source>
</reference>
<dbReference type="Pfam" id="PF13560">
    <property type="entry name" value="HTH_31"/>
    <property type="match status" value="1"/>
</dbReference>
<organism evidence="2 3">
    <name type="scientific">Actinoallomurus liliacearum</name>
    <dbReference type="NCBI Taxonomy" id="1080073"/>
    <lineage>
        <taxon>Bacteria</taxon>
        <taxon>Bacillati</taxon>
        <taxon>Actinomycetota</taxon>
        <taxon>Actinomycetes</taxon>
        <taxon>Streptosporangiales</taxon>
        <taxon>Thermomonosporaceae</taxon>
        <taxon>Actinoallomurus</taxon>
    </lineage>
</organism>
<dbReference type="SMART" id="SM00530">
    <property type="entry name" value="HTH_XRE"/>
    <property type="match status" value="1"/>
</dbReference>